<evidence type="ECO:0000256" key="1">
    <source>
        <dbReference type="SAM" id="MobiDB-lite"/>
    </source>
</evidence>
<keyword evidence="2" id="KW-0472">Membrane</keyword>
<name>A0A9D6Z6T0_9BACT</name>
<dbReference type="GO" id="GO:0016788">
    <property type="term" value="F:hydrolase activity, acting on ester bonds"/>
    <property type="evidence" value="ECO:0007669"/>
    <property type="project" value="UniProtKB-ARBA"/>
</dbReference>
<dbReference type="Gene3D" id="2.60.120.260">
    <property type="entry name" value="Galactose-binding domain-like"/>
    <property type="match status" value="1"/>
</dbReference>
<proteinExistence type="predicted"/>
<evidence type="ECO:0000259" key="3">
    <source>
        <dbReference type="Pfam" id="PF00754"/>
    </source>
</evidence>
<dbReference type="SUPFAM" id="SSF52266">
    <property type="entry name" value="SGNH hydrolase"/>
    <property type="match status" value="1"/>
</dbReference>
<dbReference type="SUPFAM" id="SSF49785">
    <property type="entry name" value="Galactose-binding domain-like"/>
    <property type="match status" value="1"/>
</dbReference>
<dbReference type="InterPro" id="IPR008979">
    <property type="entry name" value="Galactose-bd-like_sf"/>
</dbReference>
<dbReference type="Pfam" id="PF00754">
    <property type="entry name" value="F5_F8_type_C"/>
    <property type="match status" value="1"/>
</dbReference>
<dbReference type="Proteomes" id="UP000807825">
    <property type="component" value="Unassembled WGS sequence"/>
</dbReference>
<dbReference type="AlphaFoldDB" id="A0A9D6Z6T0"/>
<organism evidence="4 5">
    <name type="scientific">Desulfomonile tiedjei</name>
    <dbReference type="NCBI Taxonomy" id="2358"/>
    <lineage>
        <taxon>Bacteria</taxon>
        <taxon>Pseudomonadati</taxon>
        <taxon>Thermodesulfobacteriota</taxon>
        <taxon>Desulfomonilia</taxon>
        <taxon>Desulfomonilales</taxon>
        <taxon>Desulfomonilaceae</taxon>
        <taxon>Desulfomonile</taxon>
    </lineage>
</organism>
<comment type="caution">
    <text evidence="4">The sequence shown here is derived from an EMBL/GenBank/DDBJ whole genome shotgun (WGS) entry which is preliminary data.</text>
</comment>
<feature type="transmembrane region" description="Helical" evidence="2">
    <location>
        <begin position="53"/>
        <end position="71"/>
    </location>
</feature>
<evidence type="ECO:0000313" key="4">
    <source>
        <dbReference type="EMBL" id="MBI5250411.1"/>
    </source>
</evidence>
<evidence type="ECO:0000256" key="2">
    <source>
        <dbReference type="SAM" id="Phobius"/>
    </source>
</evidence>
<keyword evidence="2" id="KW-1133">Transmembrane helix</keyword>
<accession>A0A9D6Z6T0</accession>
<gene>
    <name evidence="4" type="ORF">HY912_13035</name>
</gene>
<dbReference type="EMBL" id="JACRDE010000342">
    <property type="protein sequence ID" value="MBI5250411.1"/>
    <property type="molecule type" value="Genomic_DNA"/>
</dbReference>
<feature type="region of interest" description="Disordered" evidence="1">
    <location>
        <begin position="1"/>
        <end position="36"/>
    </location>
</feature>
<sequence>MSKRKHLSPDNQSEAALDPKTAKQPSEPDQGPDTSNSVRQGFFRKFVWSWIKVPLYVVFLAASVVLIFVGLEKLAQWGLASTYLAPVYPKDLSMARRDFTMPVSHYDYDFVPGVCLEYNVLKGNRYEYANNAGFREPRDIPMVKHQDEFRVFLTGGSTAFGMGAIGEAAPAMDYYGIEYRETISHMMEMILNSSAPIPGKTIRVYNTAVWGYAYQHLLMRYMTKLRDYSPDLVISLDGANEIPIVSKLTEDWNYFKEGQFHNILHEIYAYNGAGLSSYLTLWLKNNSFLMTYFWSGKDLFQELNKDLYQHKGVSEQYKPDASSANLSVDEKSRLVDRNMSAVVRVVENYSAALKNDGVPHIIALQPWFYLCKKPKHDKEKILDSLGGYRQYYGVPSDKMYQLFLDKVRQSAEKTGYFLVDFSDYFDDVSEWVFTDWCHLTAGGNYLMAKELANLVKEHFLGMALTDGDKTSNKDSFFWDMAASGTVKYAPPADSPANGPEHILTGYPGESVYSASKVRPEDPMEVVLDMEESRPMSRLRLVWGDEASVPELWEIEYSVDGTDWKSFVKSTNRQTDSYSRWPGFEYYAAQPVQARYLKYKPAATAQRSISLRSWSVFR</sequence>
<reference evidence="4" key="1">
    <citation type="submission" date="2020-07" db="EMBL/GenBank/DDBJ databases">
        <title>Huge and variable diversity of episymbiotic CPR bacteria and DPANN archaea in groundwater ecosystems.</title>
        <authorList>
            <person name="He C.Y."/>
            <person name="Keren R."/>
            <person name="Whittaker M."/>
            <person name="Farag I.F."/>
            <person name="Doudna J."/>
            <person name="Cate J.H.D."/>
            <person name="Banfield J.F."/>
        </authorList>
    </citation>
    <scope>NUCLEOTIDE SEQUENCE</scope>
    <source>
        <strain evidence="4">NC_groundwater_1664_Pr3_B-0.1um_52_9</strain>
    </source>
</reference>
<dbReference type="InterPro" id="IPR000421">
    <property type="entry name" value="FA58C"/>
</dbReference>
<dbReference type="InterPro" id="IPR036514">
    <property type="entry name" value="SGNH_hydro_sf"/>
</dbReference>
<protein>
    <submittedName>
        <fullName evidence="4">Discoidin domain-containing protein</fullName>
    </submittedName>
</protein>
<evidence type="ECO:0000313" key="5">
    <source>
        <dbReference type="Proteomes" id="UP000807825"/>
    </source>
</evidence>
<dbReference type="Gene3D" id="3.40.50.1110">
    <property type="entry name" value="SGNH hydrolase"/>
    <property type="match status" value="1"/>
</dbReference>
<keyword evidence="2" id="KW-0812">Transmembrane</keyword>
<feature type="domain" description="F5/8 type C" evidence="3">
    <location>
        <begin position="518"/>
        <end position="611"/>
    </location>
</feature>